<evidence type="ECO:0000256" key="1">
    <source>
        <dbReference type="SAM" id="SignalP"/>
    </source>
</evidence>
<dbReference type="Proteomes" id="UP000288805">
    <property type="component" value="Unassembled WGS sequence"/>
</dbReference>
<sequence length="210" mass="23640">MESNLIYLLLLFFVAQLHPPLLAEEAMRSLESVPDLEKSMYMVVDGYPCVRLLNLSGEIGCSSLKVNLEKNELIPIGKVEYVVELESKIGCGVGQFPTTYLALSQMPDSSPFFPTKFVWKSQVPFKVKALSGLWHARRRISRSSLPPLFSDVGVMAQTFLASQDGLGTFEKHFRHDVHQLQRIWQVQERGNSMAKREYSVNLGCVAGKKC</sequence>
<name>A0A438H9R4_VITVI</name>
<feature type="chain" id="PRO_5019122840" evidence="1">
    <location>
        <begin position="24"/>
        <end position="210"/>
    </location>
</feature>
<dbReference type="PANTHER" id="PTHR21092">
    <property type="entry name" value="NICASTRIN"/>
    <property type="match status" value="1"/>
</dbReference>
<evidence type="ECO:0000313" key="2">
    <source>
        <dbReference type="EMBL" id="RVW81139.1"/>
    </source>
</evidence>
<dbReference type="GO" id="GO:0016020">
    <property type="term" value="C:membrane"/>
    <property type="evidence" value="ECO:0007669"/>
    <property type="project" value="InterPro"/>
</dbReference>
<comment type="caution">
    <text evidence="2">The sequence shown here is derived from an EMBL/GenBank/DDBJ whole genome shotgun (WGS) entry which is preliminary data.</text>
</comment>
<feature type="signal peptide" evidence="1">
    <location>
        <begin position="1"/>
        <end position="23"/>
    </location>
</feature>
<protein>
    <submittedName>
        <fullName evidence="2">Nicastrin</fullName>
    </submittedName>
</protein>
<dbReference type="GO" id="GO:0016485">
    <property type="term" value="P:protein processing"/>
    <property type="evidence" value="ECO:0007669"/>
    <property type="project" value="InterPro"/>
</dbReference>
<dbReference type="InterPro" id="IPR008710">
    <property type="entry name" value="Nicastrin"/>
</dbReference>
<reference evidence="2 3" key="1">
    <citation type="journal article" date="2018" name="PLoS Genet.">
        <title>Population sequencing reveals clonal diversity and ancestral inbreeding in the grapevine cultivar Chardonnay.</title>
        <authorList>
            <person name="Roach M.J."/>
            <person name="Johnson D.L."/>
            <person name="Bohlmann J."/>
            <person name="van Vuuren H.J."/>
            <person name="Jones S.J."/>
            <person name="Pretorius I.S."/>
            <person name="Schmidt S.A."/>
            <person name="Borneman A.R."/>
        </authorList>
    </citation>
    <scope>NUCLEOTIDE SEQUENCE [LARGE SCALE GENOMIC DNA]</scope>
    <source>
        <strain evidence="3">cv. Chardonnay</strain>
        <tissue evidence="2">Leaf</tissue>
    </source>
</reference>
<gene>
    <name evidence="2" type="primary">VvCHDp001127</name>
    <name evidence="2" type="synonym">At3g52650_2</name>
    <name evidence="2" type="ORF">CK203_044730</name>
</gene>
<dbReference type="PANTHER" id="PTHR21092:SF0">
    <property type="entry name" value="NICASTRIN"/>
    <property type="match status" value="1"/>
</dbReference>
<dbReference type="EMBL" id="QGNW01000256">
    <property type="protein sequence ID" value="RVW81139.1"/>
    <property type="molecule type" value="Genomic_DNA"/>
</dbReference>
<keyword evidence="1" id="KW-0732">Signal</keyword>
<organism evidence="2 3">
    <name type="scientific">Vitis vinifera</name>
    <name type="common">Grape</name>
    <dbReference type="NCBI Taxonomy" id="29760"/>
    <lineage>
        <taxon>Eukaryota</taxon>
        <taxon>Viridiplantae</taxon>
        <taxon>Streptophyta</taxon>
        <taxon>Embryophyta</taxon>
        <taxon>Tracheophyta</taxon>
        <taxon>Spermatophyta</taxon>
        <taxon>Magnoliopsida</taxon>
        <taxon>eudicotyledons</taxon>
        <taxon>Gunneridae</taxon>
        <taxon>Pentapetalae</taxon>
        <taxon>rosids</taxon>
        <taxon>Vitales</taxon>
        <taxon>Vitaceae</taxon>
        <taxon>Viteae</taxon>
        <taxon>Vitis</taxon>
    </lineage>
</organism>
<dbReference type="AlphaFoldDB" id="A0A438H9R4"/>
<proteinExistence type="predicted"/>
<accession>A0A438H9R4</accession>
<evidence type="ECO:0000313" key="3">
    <source>
        <dbReference type="Proteomes" id="UP000288805"/>
    </source>
</evidence>